<evidence type="ECO:0000313" key="3">
    <source>
        <dbReference type="EMBL" id="WVW79780.1"/>
    </source>
</evidence>
<dbReference type="VEuPathDB" id="FungiDB:I302_00427"/>
<dbReference type="EMBL" id="KI894018">
    <property type="protein sequence ID" value="OCF28937.1"/>
    <property type="molecule type" value="Genomic_DNA"/>
</dbReference>
<feature type="coiled-coil region" evidence="1">
    <location>
        <begin position="264"/>
        <end position="298"/>
    </location>
</feature>
<dbReference type="KEGG" id="kbi:30204826"/>
<organism evidence="2">
    <name type="scientific">Kwoniella bestiolae CBS 10118</name>
    <dbReference type="NCBI Taxonomy" id="1296100"/>
    <lineage>
        <taxon>Eukaryota</taxon>
        <taxon>Fungi</taxon>
        <taxon>Dikarya</taxon>
        <taxon>Basidiomycota</taxon>
        <taxon>Agaricomycotina</taxon>
        <taxon>Tremellomycetes</taxon>
        <taxon>Tremellales</taxon>
        <taxon>Cryptococcaceae</taxon>
        <taxon>Kwoniella</taxon>
    </lineage>
</organism>
<protein>
    <submittedName>
        <fullName evidence="2">Uncharacterized protein</fullName>
    </submittedName>
</protein>
<dbReference type="AlphaFoldDB" id="A0A1B9GD63"/>
<name>A0A1B9GD63_9TREE</name>
<reference evidence="2" key="1">
    <citation type="submission" date="2013-07" db="EMBL/GenBank/DDBJ databases">
        <title>The Genome Sequence of Cryptococcus bestiolae CBS10118.</title>
        <authorList>
            <consortium name="The Broad Institute Genome Sequencing Platform"/>
            <person name="Cuomo C."/>
            <person name="Litvintseva A."/>
            <person name="Chen Y."/>
            <person name="Heitman J."/>
            <person name="Sun S."/>
            <person name="Springer D."/>
            <person name="Dromer F."/>
            <person name="Young S.K."/>
            <person name="Zeng Q."/>
            <person name="Gargeya S."/>
            <person name="Fitzgerald M."/>
            <person name="Abouelleil A."/>
            <person name="Alvarado L."/>
            <person name="Berlin A.M."/>
            <person name="Chapman S.B."/>
            <person name="Dewar J."/>
            <person name="Goldberg J."/>
            <person name="Griggs A."/>
            <person name="Gujja S."/>
            <person name="Hansen M."/>
            <person name="Howarth C."/>
            <person name="Imamovic A."/>
            <person name="Larimer J."/>
            <person name="McCowan C."/>
            <person name="Murphy C."/>
            <person name="Pearson M."/>
            <person name="Priest M."/>
            <person name="Roberts A."/>
            <person name="Saif S."/>
            <person name="Shea T."/>
            <person name="Sykes S."/>
            <person name="Wortman J."/>
            <person name="Nusbaum C."/>
            <person name="Birren B."/>
        </authorList>
    </citation>
    <scope>NUCLEOTIDE SEQUENCE [LARGE SCALE GENOMIC DNA]</scope>
    <source>
        <strain evidence="2">CBS 10118</strain>
    </source>
</reference>
<reference evidence="3" key="2">
    <citation type="submission" date="2013-07" db="EMBL/GenBank/DDBJ databases">
        <authorList>
            <consortium name="The Broad Institute Genome Sequencing Platform"/>
            <person name="Cuomo C."/>
            <person name="Litvintseva A."/>
            <person name="Chen Y."/>
            <person name="Heitman J."/>
            <person name="Sun S."/>
            <person name="Springer D."/>
            <person name="Dromer F."/>
            <person name="Young S.K."/>
            <person name="Zeng Q."/>
            <person name="Gargeya S."/>
            <person name="Fitzgerald M."/>
            <person name="Abouelleil A."/>
            <person name="Alvarado L."/>
            <person name="Berlin A.M."/>
            <person name="Chapman S.B."/>
            <person name="Dewar J."/>
            <person name="Goldberg J."/>
            <person name="Griggs A."/>
            <person name="Gujja S."/>
            <person name="Hansen M."/>
            <person name="Howarth C."/>
            <person name="Imamovic A."/>
            <person name="Larimer J."/>
            <person name="McCowan C."/>
            <person name="Murphy C."/>
            <person name="Pearson M."/>
            <person name="Priest M."/>
            <person name="Roberts A."/>
            <person name="Saif S."/>
            <person name="Shea T."/>
            <person name="Sykes S."/>
            <person name="Wortman J."/>
            <person name="Nusbaum C."/>
            <person name="Birren B."/>
        </authorList>
    </citation>
    <scope>NUCLEOTIDE SEQUENCE</scope>
    <source>
        <strain evidence="3">CBS 10118</strain>
    </source>
</reference>
<dbReference type="EMBL" id="CP144541">
    <property type="protein sequence ID" value="WVW79780.1"/>
    <property type="molecule type" value="Genomic_DNA"/>
</dbReference>
<evidence type="ECO:0000256" key="1">
    <source>
        <dbReference type="SAM" id="Coils"/>
    </source>
</evidence>
<reference evidence="2" key="3">
    <citation type="submission" date="2014-01" db="EMBL/GenBank/DDBJ databases">
        <title>Evolution of pathogenesis and genome organization in the Tremellales.</title>
        <authorList>
            <person name="Cuomo C."/>
            <person name="Litvintseva A."/>
            <person name="Heitman J."/>
            <person name="Chen Y."/>
            <person name="Sun S."/>
            <person name="Springer D."/>
            <person name="Dromer F."/>
            <person name="Young S."/>
            <person name="Zeng Q."/>
            <person name="Chapman S."/>
            <person name="Gujja S."/>
            <person name="Saif S."/>
            <person name="Birren B."/>
        </authorList>
    </citation>
    <scope>NUCLEOTIDE SEQUENCE</scope>
    <source>
        <strain evidence="2">CBS 10118</strain>
    </source>
</reference>
<keyword evidence="1" id="KW-0175">Coiled coil</keyword>
<evidence type="ECO:0000313" key="2">
    <source>
        <dbReference type="EMBL" id="OCF28937.1"/>
    </source>
</evidence>
<evidence type="ECO:0000313" key="4">
    <source>
        <dbReference type="Proteomes" id="UP000092730"/>
    </source>
</evidence>
<gene>
    <name evidence="2" type="ORF">I302_00427</name>
    <name evidence="3" type="ORF">I302_101750</name>
</gene>
<reference evidence="3" key="4">
    <citation type="submission" date="2024-02" db="EMBL/GenBank/DDBJ databases">
        <title>Comparative genomics of Cryptococcus and Kwoniella reveals pathogenesis evolution and contrasting modes of karyotype evolution via chromosome fusion or intercentromeric recombination.</title>
        <authorList>
            <person name="Coelho M.A."/>
            <person name="David-Palma M."/>
            <person name="Shea T."/>
            <person name="Bowers K."/>
            <person name="McGinley-Smith S."/>
            <person name="Mohammad A.W."/>
            <person name="Gnirke A."/>
            <person name="Yurkov A.M."/>
            <person name="Nowrousian M."/>
            <person name="Sun S."/>
            <person name="Cuomo C.A."/>
            <person name="Heitman J."/>
        </authorList>
    </citation>
    <scope>NUCLEOTIDE SEQUENCE</scope>
    <source>
        <strain evidence="3">CBS 10118</strain>
    </source>
</reference>
<dbReference type="GeneID" id="30204826"/>
<keyword evidence="4" id="KW-1185">Reference proteome</keyword>
<dbReference type="Proteomes" id="UP000092730">
    <property type="component" value="Chromosome 1"/>
</dbReference>
<sequence length="338" mass="39004">MITPILFKHVICNGPQLKALFQPLLSDFTSPTEEGSWIVEEPIIKSMLDTRDTTRIIRNLSSVEHLTIIQEKGEHRSIKESEPSDHFMTVVSSVEILSGKKLLHKLEKISLNLRDNEEESRYILKVLNEISAPKHLCMRDLDTLGNYHIHPLYLRWPDLARSLFTQPTYHDVATCLPTVNLPLPNLHDDKDHPGRGREQETPIIRMSLRRHGCDDDCKMILSHITYEGGCDKAYRSQQMKMLFDLAGECISDGSIPDRLRWEIIQGTQSEISLDQDQLEKLREDLMAALNMSDDEEDTFEGWSQADLQEKDEFAKKFRGWFDKLQWVMGDDVRGQPCC</sequence>
<accession>A0A1B9GD63</accession>
<dbReference type="RefSeq" id="XP_019050007.1">
    <property type="nucleotide sequence ID" value="XM_019187129.1"/>
</dbReference>
<proteinExistence type="predicted"/>